<dbReference type="Gene3D" id="2.60.120.620">
    <property type="entry name" value="q2cbj1_9rhob like domain"/>
    <property type="match status" value="1"/>
</dbReference>
<reference evidence="1" key="1">
    <citation type="submission" date="2018-05" db="EMBL/GenBank/DDBJ databases">
        <authorList>
            <person name="Lanie J.A."/>
            <person name="Ng W.-L."/>
            <person name="Kazmierczak K.M."/>
            <person name="Andrzejewski T.M."/>
            <person name="Davidsen T.M."/>
            <person name="Wayne K.J."/>
            <person name="Tettelin H."/>
            <person name="Glass J.I."/>
            <person name="Rusch D."/>
            <person name="Podicherti R."/>
            <person name="Tsui H.-C.T."/>
            <person name="Winkler M.E."/>
        </authorList>
    </citation>
    <scope>NUCLEOTIDE SEQUENCE</scope>
</reference>
<accession>A0A382T145</accession>
<feature type="non-terminal residue" evidence="1">
    <location>
        <position position="157"/>
    </location>
</feature>
<proteinExistence type="predicted"/>
<dbReference type="AlphaFoldDB" id="A0A382T145"/>
<dbReference type="EMBL" id="UINC01132563">
    <property type="protein sequence ID" value="SVD14961.1"/>
    <property type="molecule type" value="Genomic_DNA"/>
</dbReference>
<sequence length="157" mass="17806">MKGNRLTAKEMARFVASGYLRFEEMVPKDLCAACLEEMLEHKGYLAVGTPFEQTWPKDTALGEAFRLPQVQGLIHSLLGPDPLYDHHGPHLVKGGHMQGPDMHQDSVIDFRVNYFDIQLSFFPTDTPDEMGGTFLVPGTQFRNVRTSEIDFYQQMRG</sequence>
<organism evidence="1">
    <name type="scientific">marine metagenome</name>
    <dbReference type="NCBI Taxonomy" id="408172"/>
    <lineage>
        <taxon>unclassified sequences</taxon>
        <taxon>metagenomes</taxon>
        <taxon>ecological metagenomes</taxon>
    </lineage>
</organism>
<protein>
    <recommendedName>
        <fullName evidence="2">Phytanoyl-CoA dioxygenase</fullName>
    </recommendedName>
</protein>
<gene>
    <name evidence="1" type="ORF">METZ01_LOCUS367815</name>
</gene>
<dbReference type="SUPFAM" id="SSF51197">
    <property type="entry name" value="Clavaminate synthase-like"/>
    <property type="match status" value="1"/>
</dbReference>
<evidence type="ECO:0000313" key="1">
    <source>
        <dbReference type="EMBL" id="SVD14961.1"/>
    </source>
</evidence>
<name>A0A382T145_9ZZZZ</name>
<evidence type="ECO:0008006" key="2">
    <source>
        <dbReference type="Google" id="ProtNLM"/>
    </source>
</evidence>